<sequence>MVRYLSLLLFIVLAWSQVEENILIDISYYENGQKKHQRPYSNSIADGKWTHWYANGQKWTEGTYKDGLLVGKWNTWYMSGQKWIEGYHKNNKRNGEWTFYNEDGTVYEIKEY</sequence>
<name>A0A382HFP5_9ZZZZ</name>
<dbReference type="SUPFAM" id="SSF82185">
    <property type="entry name" value="Histone H3 K4-specific methyltransferase SET7/9 N-terminal domain"/>
    <property type="match status" value="1"/>
</dbReference>
<evidence type="ECO:0000313" key="1">
    <source>
        <dbReference type="EMBL" id="SVB85543.1"/>
    </source>
</evidence>
<dbReference type="InterPro" id="IPR011652">
    <property type="entry name" value="MORN_2"/>
</dbReference>
<dbReference type="Gene3D" id="3.90.930.1">
    <property type="match status" value="1"/>
</dbReference>
<proteinExistence type="predicted"/>
<organism evidence="1">
    <name type="scientific">marine metagenome</name>
    <dbReference type="NCBI Taxonomy" id="408172"/>
    <lineage>
        <taxon>unclassified sequences</taxon>
        <taxon>metagenomes</taxon>
        <taxon>ecological metagenomes</taxon>
    </lineage>
</organism>
<accession>A0A382HFP5</accession>
<dbReference type="AlphaFoldDB" id="A0A382HFP5"/>
<gene>
    <name evidence="1" type="ORF">METZ01_LOCUS238397</name>
</gene>
<protein>
    <submittedName>
        <fullName evidence="1">Uncharacterized protein</fullName>
    </submittedName>
</protein>
<dbReference type="Pfam" id="PF07661">
    <property type="entry name" value="MORN_2"/>
    <property type="match status" value="3"/>
</dbReference>
<dbReference type="EMBL" id="UINC01060730">
    <property type="protein sequence ID" value="SVB85543.1"/>
    <property type="molecule type" value="Genomic_DNA"/>
</dbReference>
<reference evidence="1" key="1">
    <citation type="submission" date="2018-05" db="EMBL/GenBank/DDBJ databases">
        <authorList>
            <person name="Lanie J.A."/>
            <person name="Ng W.-L."/>
            <person name="Kazmierczak K.M."/>
            <person name="Andrzejewski T.M."/>
            <person name="Davidsen T.M."/>
            <person name="Wayne K.J."/>
            <person name="Tettelin H."/>
            <person name="Glass J.I."/>
            <person name="Rusch D."/>
            <person name="Podicherti R."/>
            <person name="Tsui H.-C.T."/>
            <person name="Winkler M.E."/>
        </authorList>
    </citation>
    <scope>NUCLEOTIDE SEQUENCE</scope>
</reference>